<organism evidence="2 3">
    <name type="scientific">Candidatus Desulfacyla euxinica</name>
    <dbReference type="NCBI Taxonomy" id="2841693"/>
    <lineage>
        <taxon>Bacteria</taxon>
        <taxon>Deltaproteobacteria</taxon>
        <taxon>Candidatus Desulfacyla</taxon>
    </lineage>
</organism>
<protein>
    <submittedName>
        <fullName evidence="2">DUF362 domain-containing protein</fullName>
    </submittedName>
</protein>
<dbReference type="PROSITE" id="PS51318">
    <property type="entry name" value="TAT"/>
    <property type="match status" value="1"/>
</dbReference>
<name>A0A8J6MXZ6_9DELT</name>
<dbReference type="Pfam" id="PF04015">
    <property type="entry name" value="DUF362"/>
    <property type="match status" value="1"/>
</dbReference>
<reference evidence="2 3" key="1">
    <citation type="submission" date="2020-08" db="EMBL/GenBank/DDBJ databases">
        <title>Bridging the membrane lipid divide: bacteria of the FCB group superphylum have the potential to synthesize archaeal ether lipids.</title>
        <authorList>
            <person name="Villanueva L."/>
            <person name="Von Meijenfeldt F.A.B."/>
            <person name="Westbye A.B."/>
            <person name="Yadav S."/>
            <person name="Hopmans E.C."/>
            <person name="Dutilh B.E."/>
            <person name="Sinninghe Damste J.S."/>
        </authorList>
    </citation>
    <scope>NUCLEOTIDE SEQUENCE [LARGE SCALE GENOMIC DNA]</scope>
    <source>
        <strain evidence="2">NIOZ-UU27</strain>
    </source>
</reference>
<proteinExistence type="predicted"/>
<evidence type="ECO:0000313" key="3">
    <source>
        <dbReference type="Proteomes" id="UP000650524"/>
    </source>
</evidence>
<feature type="domain" description="DUF362" evidence="1">
    <location>
        <begin position="87"/>
        <end position="279"/>
    </location>
</feature>
<evidence type="ECO:0000259" key="1">
    <source>
        <dbReference type="Pfam" id="PF04015"/>
    </source>
</evidence>
<dbReference type="Proteomes" id="UP000650524">
    <property type="component" value="Unassembled WGS sequence"/>
</dbReference>
<gene>
    <name evidence="2" type="ORF">H8E19_07530</name>
</gene>
<comment type="caution">
    <text evidence="2">The sequence shown here is derived from an EMBL/GenBank/DDBJ whole genome shotgun (WGS) entry which is preliminary data.</text>
</comment>
<accession>A0A8J6MXZ6</accession>
<evidence type="ECO:0000313" key="2">
    <source>
        <dbReference type="EMBL" id="MBC8177242.1"/>
    </source>
</evidence>
<dbReference type="EMBL" id="JACNJD010000198">
    <property type="protein sequence ID" value="MBC8177242.1"/>
    <property type="molecule type" value="Genomic_DNA"/>
</dbReference>
<dbReference type="AlphaFoldDB" id="A0A8J6MXZ6"/>
<sequence length="315" mass="34531">MKKISRRSFLKQGLAMSAASMCSGGILAPFSGTDRGAVHAARPVDIAIPKGLNYFKSTIKAVDQLGGIRKYVSRGSKVGLLVNSPFKNYGSYVNPEITLAVVKMCFEAGVSEIWCLKEPYGKYWQRCKLADEYTEEIKSLKEGWEDTVDFEIPQAVSLKEATVRKKLLESDLFINVAITKNHSGTNFTCLLKNMMGASTFGTNFGIHYGGKKGLSWYPDIPFLSQCIADLNLIRKPDLCIVDSTEFLMTNGPSGPGELMKPQEVLAGTDRVLMDAYCAKLLNLEPENVLMIQKAAAHNLGSPDLKKANIVTVETG</sequence>
<dbReference type="InterPro" id="IPR007160">
    <property type="entry name" value="DUF362"/>
</dbReference>
<dbReference type="InterPro" id="IPR006311">
    <property type="entry name" value="TAT_signal"/>
</dbReference>